<dbReference type="AlphaFoldDB" id="A0A9D2J8D7"/>
<evidence type="ECO:0000256" key="1">
    <source>
        <dbReference type="ARBA" id="ARBA00004127"/>
    </source>
</evidence>
<feature type="transmembrane region" description="Helical" evidence="7">
    <location>
        <begin position="157"/>
        <end position="175"/>
    </location>
</feature>
<keyword evidence="2" id="KW-0813">Transport</keyword>
<reference evidence="8" key="2">
    <citation type="submission" date="2021-04" db="EMBL/GenBank/DDBJ databases">
        <authorList>
            <person name="Gilroy R."/>
        </authorList>
    </citation>
    <scope>NUCLEOTIDE SEQUENCE</scope>
    <source>
        <strain evidence="8">ChiSxjej1B13-11774</strain>
    </source>
</reference>
<keyword evidence="6 7" id="KW-0472">Membrane</keyword>
<reference evidence="8" key="1">
    <citation type="journal article" date="2021" name="PeerJ">
        <title>Extensive microbial diversity within the chicken gut microbiome revealed by metagenomics and culture.</title>
        <authorList>
            <person name="Gilroy R."/>
            <person name="Ravi A."/>
            <person name="Getino M."/>
            <person name="Pursley I."/>
            <person name="Horton D.L."/>
            <person name="Alikhan N.F."/>
            <person name="Baker D."/>
            <person name="Gharbi K."/>
            <person name="Hall N."/>
            <person name="Watson M."/>
            <person name="Adriaenssens E.M."/>
            <person name="Foster-Nyarko E."/>
            <person name="Jarju S."/>
            <person name="Secka A."/>
            <person name="Antonio M."/>
            <person name="Oren A."/>
            <person name="Chaudhuri R.R."/>
            <person name="La Ragione R."/>
            <person name="Hildebrand F."/>
            <person name="Pallen M.J."/>
        </authorList>
    </citation>
    <scope>NUCLEOTIDE SEQUENCE</scope>
    <source>
        <strain evidence="8">ChiSxjej1B13-11774</strain>
    </source>
</reference>
<comment type="caution">
    <text evidence="8">The sequence shown here is derived from an EMBL/GenBank/DDBJ whole genome shotgun (WGS) entry which is preliminary data.</text>
</comment>
<dbReference type="PANTHER" id="PTHR30335">
    <property type="entry name" value="INTEGRAL MEMBRANE PROTEIN OF SOXR-REDUCING COMPLEX"/>
    <property type="match status" value="1"/>
</dbReference>
<evidence type="ECO:0000256" key="4">
    <source>
        <dbReference type="ARBA" id="ARBA00022967"/>
    </source>
</evidence>
<evidence type="ECO:0000256" key="6">
    <source>
        <dbReference type="ARBA" id="ARBA00023136"/>
    </source>
</evidence>
<evidence type="ECO:0000256" key="5">
    <source>
        <dbReference type="ARBA" id="ARBA00022989"/>
    </source>
</evidence>
<evidence type="ECO:0000313" key="9">
    <source>
        <dbReference type="Proteomes" id="UP000824048"/>
    </source>
</evidence>
<gene>
    <name evidence="8" type="ORF">H9811_00090</name>
</gene>
<comment type="subcellular location">
    <subcellularLocation>
        <location evidence="1">Endomembrane system</location>
        <topology evidence="1">Multi-pass membrane protein</topology>
    </subcellularLocation>
</comment>
<accession>A0A9D2J8D7</accession>
<feature type="transmembrane region" description="Helical" evidence="7">
    <location>
        <begin position="196"/>
        <end position="216"/>
    </location>
</feature>
<sequence length="217" mass="23986">MPAVNIEFVPLMRGVLEFISYMGLAIFAENVILARALGVTRLLKLVPDHKAQVWDFSIPFLMVMGFSAPLGWAVHNLFFPWLRGYLPEWLPASALRPLVYLTCGSAAMIITWLLLFLLPRRQRQACQAQITLGGCSTAVLGTLLICANQNYTMMQSIAFGIGSGLGYVFIIFIVREGRRRLRSKDVPAIFQGLPSSLIYIGILSLAIYGLVGHAVVL</sequence>
<keyword evidence="5 7" id="KW-1133">Transmembrane helix</keyword>
<organism evidence="8 9">
    <name type="scientific">Candidatus Gemmiger excrementigallinarum</name>
    <dbReference type="NCBI Taxonomy" id="2838609"/>
    <lineage>
        <taxon>Bacteria</taxon>
        <taxon>Bacillati</taxon>
        <taxon>Bacillota</taxon>
        <taxon>Clostridia</taxon>
        <taxon>Eubacteriales</taxon>
        <taxon>Gemmiger</taxon>
    </lineage>
</organism>
<dbReference type="InterPro" id="IPR050133">
    <property type="entry name" value="NqrDE/RnfAE_oxidrdctase"/>
</dbReference>
<protein>
    <submittedName>
        <fullName evidence="8">NADH:ubiquinone oxidoreductase, subunit RnfA</fullName>
    </submittedName>
</protein>
<dbReference type="InterPro" id="IPR003667">
    <property type="entry name" value="NqrDE/RnfAE"/>
</dbReference>
<evidence type="ECO:0000256" key="2">
    <source>
        <dbReference type="ARBA" id="ARBA00022448"/>
    </source>
</evidence>
<name>A0A9D2J8D7_9FIRM</name>
<keyword evidence="4" id="KW-1278">Translocase</keyword>
<dbReference type="PANTHER" id="PTHR30335:SF0">
    <property type="entry name" value="ION-TRANSLOCATING OXIDOREDUCTASE COMPLEX SUBUNIT A"/>
    <property type="match status" value="1"/>
</dbReference>
<dbReference type="Pfam" id="PF02508">
    <property type="entry name" value="Rnf-Nqr"/>
    <property type="match status" value="1"/>
</dbReference>
<dbReference type="Proteomes" id="UP000824048">
    <property type="component" value="Unassembled WGS sequence"/>
</dbReference>
<keyword evidence="3 7" id="KW-0812">Transmembrane</keyword>
<proteinExistence type="predicted"/>
<dbReference type="GO" id="GO:0012505">
    <property type="term" value="C:endomembrane system"/>
    <property type="evidence" value="ECO:0007669"/>
    <property type="project" value="UniProtKB-SubCell"/>
</dbReference>
<evidence type="ECO:0000256" key="7">
    <source>
        <dbReference type="SAM" id="Phobius"/>
    </source>
</evidence>
<dbReference type="EMBL" id="DXBP01000001">
    <property type="protein sequence ID" value="HIZ40940.1"/>
    <property type="molecule type" value="Genomic_DNA"/>
</dbReference>
<feature type="transmembrane region" description="Helical" evidence="7">
    <location>
        <begin position="98"/>
        <end position="118"/>
    </location>
</feature>
<dbReference type="GO" id="GO:0005886">
    <property type="term" value="C:plasma membrane"/>
    <property type="evidence" value="ECO:0007669"/>
    <property type="project" value="TreeGrafter"/>
</dbReference>
<feature type="transmembrane region" description="Helical" evidence="7">
    <location>
        <begin position="130"/>
        <end position="151"/>
    </location>
</feature>
<feature type="transmembrane region" description="Helical" evidence="7">
    <location>
        <begin position="58"/>
        <end position="78"/>
    </location>
</feature>
<feature type="transmembrane region" description="Helical" evidence="7">
    <location>
        <begin position="18"/>
        <end position="37"/>
    </location>
</feature>
<evidence type="ECO:0000313" key="8">
    <source>
        <dbReference type="EMBL" id="HIZ40940.1"/>
    </source>
</evidence>
<evidence type="ECO:0000256" key="3">
    <source>
        <dbReference type="ARBA" id="ARBA00022692"/>
    </source>
</evidence>